<dbReference type="GO" id="GO:0004622">
    <property type="term" value="F:phosphatidylcholine lysophospholipase activity"/>
    <property type="evidence" value="ECO:0007669"/>
    <property type="project" value="TreeGrafter"/>
</dbReference>
<dbReference type="SUPFAM" id="SSF52266">
    <property type="entry name" value="SGNH hydrolase"/>
    <property type="match status" value="1"/>
</dbReference>
<dbReference type="CDD" id="cd01822">
    <property type="entry name" value="Lysophospholipase_L1_like"/>
    <property type="match status" value="1"/>
</dbReference>
<dbReference type="EMBL" id="CP000112">
    <property type="protein sequence ID" value="ABB37214.2"/>
    <property type="molecule type" value="Genomic_DNA"/>
</dbReference>
<sequence length="235" mass="24453">MRPAMSGLRYLPVLLCWCFVLAAVTAAPASDGKQPAPAGNGSAGSAARVTYILALGDSLTAGYGLESADSFPAVLEKRLRGAGLSVRVINAGVSGDTSAGGLARLGWAMDAVPGGRPDLVIVALGANDALRGLDPAMMRTNLARILEQCLDAGARVLLAGMQAPRNMGTDYAAQFDAVYPELAQQYDVPLYPFFLEGVALDPALNQPDGIHPDAQGVQVIVEKMLPHVLSALRDL</sequence>
<protein>
    <submittedName>
        <fullName evidence="3">Arylesterase</fullName>
        <ecNumber evidence="3">3.1.1.2</ecNumber>
    </submittedName>
</protein>
<gene>
    <name evidence="3" type="ordered locus">Dde_0413</name>
</gene>
<dbReference type="Gene3D" id="3.40.50.1110">
    <property type="entry name" value="SGNH hydrolase"/>
    <property type="match status" value="1"/>
</dbReference>
<dbReference type="Proteomes" id="UP000002710">
    <property type="component" value="Chromosome"/>
</dbReference>
<feature type="signal peptide" evidence="1">
    <location>
        <begin position="1"/>
        <end position="22"/>
    </location>
</feature>
<dbReference type="AlphaFoldDB" id="Q316D2"/>
<dbReference type="GO" id="GO:0004064">
    <property type="term" value="F:arylesterase activity"/>
    <property type="evidence" value="ECO:0007669"/>
    <property type="project" value="UniProtKB-EC"/>
</dbReference>
<dbReference type="PANTHER" id="PTHR30383:SF24">
    <property type="entry name" value="THIOESTERASE 1_PROTEASE 1_LYSOPHOSPHOLIPASE L1"/>
    <property type="match status" value="1"/>
</dbReference>
<dbReference type="KEGG" id="dde:Dde_0413"/>
<evidence type="ECO:0000259" key="2">
    <source>
        <dbReference type="Pfam" id="PF13472"/>
    </source>
</evidence>
<dbReference type="InterPro" id="IPR036514">
    <property type="entry name" value="SGNH_hydro_sf"/>
</dbReference>
<dbReference type="STRING" id="207559.Dde_0413"/>
<evidence type="ECO:0000313" key="4">
    <source>
        <dbReference type="Proteomes" id="UP000002710"/>
    </source>
</evidence>
<dbReference type="EC" id="3.1.1.2" evidence="3"/>
<dbReference type="InterPro" id="IPR013830">
    <property type="entry name" value="SGNH_hydro"/>
</dbReference>
<dbReference type="InterPro" id="IPR051532">
    <property type="entry name" value="Ester_Hydrolysis_Enzymes"/>
</dbReference>
<dbReference type="Pfam" id="PF13472">
    <property type="entry name" value="Lipase_GDSL_2"/>
    <property type="match status" value="1"/>
</dbReference>
<keyword evidence="1" id="KW-0732">Signal</keyword>
<accession>Q316D2</accession>
<evidence type="ECO:0000313" key="3">
    <source>
        <dbReference type="EMBL" id="ABB37214.2"/>
    </source>
</evidence>
<proteinExistence type="predicted"/>
<evidence type="ECO:0000256" key="1">
    <source>
        <dbReference type="SAM" id="SignalP"/>
    </source>
</evidence>
<reference evidence="3 4" key="1">
    <citation type="journal article" date="2011" name="J. Bacteriol.">
        <title>Complete genome sequence and updated annotation of Desulfovibrio alaskensis G20.</title>
        <authorList>
            <person name="Hauser L.J."/>
            <person name="Land M.L."/>
            <person name="Brown S.D."/>
            <person name="Larimer F."/>
            <person name="Keller K.L."/>
            <person name="Rapp-Giles B.J."/>
            <person name="Price M.N."/>
            <person name="Lin M."/>
            <person name="Bruce D.C."/>
            <person name="Detter J.C."/>
            <person name="Tapia R."/>
            <person name="Han C.S."/>
            <person name="Goodwin L.A."/>
            <person name="Cheng J.F."/>
            <person name="Pitluck S."/>
            <person name="Copeland A."/>
            <person name="Lucas S."/>
            <person name="Nolan M."/>
            <person name="Lapidus A.L."/>
            <person name="Palumbo A.V."/>
            <person name="Wall J.D."/>
        </authorList>
    </citation>
    <scope>NUCLEOTIDE SEQUENCE [LARGE SCALE GENOMIC DNA]</scope>
    <source>
        <strain evidence="4">ATCC BAA 1058 / DSM 17464 / G20</strain>
    </source>
</reference>
<name>Q316D2_OLEA2</name>
<organism evidence="3 4">
    <name type="scientific">Oleidesulfovibrio alaskensis (strain ATCC BAA-1058 / DSM 17464 / G20)</name>
    <name type="common">Desulfovibrio alaskensis</name>
    <dbReference type="NCBI Taxonomy" id="207559"/>
    <lineage>
        <taxon>Bacteria</taxon>
        <taxon>Pseudomonadati</taxon>
        <taxon>Thermodesulfobacteriota</taxon>
        <taxon>Desulfovibrionia</taxon>
        <taxon>Desulfovibrionales</taxon>
        <taxon>Desulfovibrionaceae</taxon>
        <taxon>Oleidesulfovibrio</taxon>
    </lineage>
</organism>
<keyword evidence="4" id="KW-1185">Reference proteome</keyword>
<feature type="domain" description="SGNH hydrolase-type esterase" evidence="2">
    <location>
        <begin position="54"/>
        <end position="218"/>
    </location>
</feature>
<feature type="chain" id="PRO_5004219798" evidence="1">
    <location>
        <begin position="23"/>
        <end position="235"/>
    </location>
</feature>
<dbReference type="eggNOG" id="COG2755">
    <property type="taxonomic scope" value="Bacteria"/>
</dbReference>
<dbReference type="HOGENOM" id="CLU_051180_1_0_7"/>
<dbReference type="PANTHER" id="PTHR30383">
    <property type="entry name" value="THIOESTERASE 1/PROTEASE 1/LYSOPHOSPHOLIPASE L1"/>
    <property type="match status" value="1"/>
</dbReference>
<keyword evidence="3" id="KW-0378">Hydrolase</keyword>